<dbReference type="EMBL" id="JAPESX010003699">
    <property type="protein sequence ID" value="KAJ8104483.1"/>
    <property type="molecule type" value="Genomic_DNA"/>
</dbReference>
<dbReference type="Proteomes" id="UP001153334">
    <property type="component" value="Unassembled WGS sequence"/>
</dbReference>
<name>A0ACC2HNQ5_9PEZI</name>
<evidence type="ECO:0000313" key="2">
    <source>
        <dbReference type="Proteomes" id="UP001153334"/>
    </source>
</evidence>
<accession>A0ACC2HNQ5</accession>
<reference evidence="1" key="1">
    <citation type="submission" date="2022-11" db="EMBL/GenBank/DDBJ databases">
        <title>Genome Sequence of Nemania bipapillata.</title>
        <authorList>
            <person name="Buettner E."/>
        </authorList>
    </citation>
    <scope>NUCLEOTIDE SEQUENCE</scope>
    <source>
        <strain evidence="1">CP14</strain>
    </source>
</reference>
<gene>
    <name evidence="1" type="ORF">ONZ43_g7828</name>
</gene>
<proteinExistence type="predicted"/>
<keyword evidence="2" id="KW-1185">Reference proteome</keyword>
<protein>
    <submittedName>
        <fullName evidence="1">Uncharacterized protein</fullName>
    </submittedName>
</protein>
<organism evidence="1 2">
    <name type="scientific">Nemania bipapillata</name>
    <dbReference type="NCBI Taxonomy" id="110536"/>
    <lineage>
        <taxon>Eukaryota</taxon>
        <taxon>Fungi</taxon>
        <taxon>Dikarya</taxon>
        <taxon>Ascomycota</taxon>
        <taxon>Pezizomycotina</taxon>
        <taxon>Sordariomycetes</taxon>
        <taxon>Xylariomycetidae</taxon>
        <taxon>Xylariales</taxon>
        <taxon>Xylariaceae</taxon>
        <taxon>Nemania</taxon>
    </lineage>
</organism>
<evidence type="ECO:0000313" key="1">
    <source>
        <dbReference type="EMBL" id="KAJ8104483.1"/>
    </source>
</evidence>
<comment type="caution">
    <text evidence="1">The sequence shown here is derived from an EMBL/GenBank/DDBJ whole genome shotgun (WGS) entry which is preliminary data.</text>
</comment>
<sequence length="229" mass="26348">MADLLLGPRGLPSISTVRMVLERALLEQENTQYKVFFDEGNLRKFTAFVFGPDDSLYRHKLLKLRIEIPANYPSEPPEVTFTQHSSGYVHPSIGIDGLVHLSVPNTWPVRPLPWNAEVELHIMLLLIRGTLDNEPYRYKPNCPPSNNRDYNRLVQYTTWRTLLLDNLKHETSEPIRRFLKAFIRKRSMGILKDVFAEWGANADIPLFCSPDFSCIMTPEYETLGSEASI</sequence>